<evidence type="ECO:0000313" key="5">
    <source>
        <dbReference type="Proteomes" id="UP000185779"/>
    </source>
</evidence>
<dbReference type="PANTHER" id="PTHR33171">
    <property type="entry name" value="LAR_N DOMAIN-CONTAINING PROTEIN"/>
    <property type="match status" value="1"/>
</dbReference>
<comment type="caution">
    <text evidence="4">The sequence shown here is derived from an EMBL/GenBank/DDBJ whole genome shotgun (WGS) entry which is preliminary data.</text>
</comment>
<dbReference type="InterPro" id="IPR048068">
    <property type="entry name" value="LarA-like"/>
</dbReference>
<dbReference type="Proteomes" id="UP000885936">
    <property type="component" value="Unassembled WGS sequence"/>
</dbReference>
<reference evidence="4 5" key="1">
    <citation type="submission" date="2016-05" db="EMBL/GenBank/DDBJ databases">
        <title>Microbial consortia oxidize butane by reversing methanogenesis.</title>
        <authorList>
            <person name="Laso-Perez R."/>
            <person name="Richter M."/>
            <person name="Wegener G."/>
            <person name="Musat F."/>
        </authorList>
    </citation>
    <scope>NUCLEOTIDE SEQUENCE [LARGE SCALE GENOMIC DNA]</scope>
    <source>
        <strain evidence="4">BOX1</strain>
    </source>
</reference>
<feature type="domain" description="LarA-like N-terminal" evidence="1">
    <location>
        <begin position="7"/>
        <end position="203"/>
    </location>
</feature>
<protein>
    <submittedName>
        <fullName evidence="3">Nickel-dependent lactate racemase</fullName>
    </submittedName>
    <submittedName>
        <fullName evidence="4">Transcriptional regulator</fullName>
    </submittedName>
</protein>
<proteinExistence type="predicted"/>
<dbReference type="AlphaFoldDB" id="A0A1F2P529"/>
<gene>
    <name evidence="3" type="primary">larA</name>
    <name evidence="3" type="ORF">ENI32_06630</name>
    <name evidence="4" type="ORF">SBU_000931</name>
</gene>
<keyword evidence="5" id="KW-1185">Reference proteome</keyword>
<dbReference type="STRING" id="1839936.SBU_000931"/>
<dbReference type="InterPro" id="IPR043166">
    <property type="entry name" value="LarA-like_C"/>
</dbReference>
<name>A0A1F2P529_9EURY</name>
<dbReference type="InterPro" id="IPR048520">
    <property type="entry name" value="LarA_C"/>
</dbReference>
<reference evidence="3" key="2">
    <citation type="journal article" date="2020" name="mSystems">
        <title>Genome- and Community-Level Interaction Insights into Carbon Utilization and Element Cycling Functions of Hydrothermarchaeota in Hydrothermal Sediment.</title>
        <authorList>
            <person name="Zhou Z."/>
            <person name="Liu Y."/>
            <person name="Xu W."/>
            <person name="Pan J."/>
            <person name="Luo Z.H."/>
            <person name="Li M."/>
        </authorList>
    </citation>
    <scope>NUCLEOTIDE SEQUENCE [LARGE SCALE GENOMIC DNA]</scope>
    <source>
        <strain evidence="3">HyVt-386</strain>
    </source>
</reference>
<sequence length="414" mass="45459">MRVSLGYGRSTLDVEVPDKNLKAILLPEEVEGVADEDAEIRRALLNPIGTKRLAEIAEGKRNAVIIVSDITRPVPSAKLLPPLLDELEEGGLGEEEITIVFALGSHRKHTEEEKRELVGDRIFERVRCIDHDLNDCIPVGRTSAGTPIEIFRPVAEADLIVCTGAIEVHYFAGYTGGLKAILPGVSSMRTIEENHRMLLREDARAGRIDGPIRRDIDEAGKMLGVDFILNVILNSKKEIVKVVGGDPVKAHREGVKVVDRMFKVPAQVSDIVIASAGGFPKDLNLYQAHKALENAGNAVKDGGTLILIAECRESFAHSEFEQWITEADVPGKLLERLRREFRIGGHKAASLARLLERFDVLLVSEMDEEDVKRAFMVPVSSVEEALRLALERHGENASITVIPYSGSTLPVVGE</sequence>
<dbReference type="InterPro" id="IPR018657">
    <property type="entry name" value="LarA-like_N"/>
</dbReference>
<dbReference type="GO" id="GO:0050043">
    <property type="term" value="F:lactate racemase activity"/>
    <property type="evidence" value="ECO:0007669"/>
    <property type="project" value="InterPro"/>
</dbReference>
<dbReference type="EMBL" id="DRIE01000109">
    <property type="protein sequence ID" value="HEC57538.1"/>
    <property type="molecule type" value="Genomic_DNA"/>
</dbReference>
<feature type="domain" description="Lactate racemase C-terminal" evidence="2">
    <location>
        <begin position="266"/>
        <end position="403"/>
    </location>
</feature>
<dbReference type="PANTHER" id="PTHR33171:SF17">
    <property type="entry name" value="LARA-LIKE N-TERMINAL DOMAIN-CONTAINING PROTEIN"/>
    <property type="match status" value="1"/>
</dbReference>
<dbReference type="Gene3D" id="3.40.50.11440">
    <property type="match status" value="1"/>
</dbReference>
<dbReference type="NCBIfam" id="NF033504">
    <property type="entry name" value="Ni_dep_LarA"/>
    <property type="match status" value="1"/>
</dbReference>
<evidence type="ECO:0000259" key="1">
    <source>
        <dbReference type="Pfam" id="PF09861"/>
    </source>
</evidence>
<dbReference type="PATRIC" id="fig|1839936.3.peg.938"/>
<accession>A0A1F2P529</accession>
<dbReference type="Proteomes" id="UP000185779">
    <property type="component" value="Unassembled WGS sequence"/>
</dbReference>
<evidence type="ECO:0000313" key="4">
    <source>
        <dbReference type="EMBL" id="OFV66389.1"/>
    </source>
</evidence>
<dbReference type="InterPro" id="IPR047926">
    <property type="entry name" value="Ni_dep_LarA"/>
</dbReference>
<dbReference type="Pfam" id="PF09861">
    <property type="entry name" value="Lar_N"/>
    <property type="match status" value="1"/>
</dbReference>
<evidence type="ECO:0000259" key="2">
    <source>
        <dbReference type="Pfam" id="PF21113"/>
    </source>
</evidence>
<organism evidence="4 5">
    <name type="scientific">Candidatus Syntropharchaeum butanivorans</name>
    <dbReference type="NCBI Taxonomy" id="1839936"/>
    <lineage>
        <taxon>Archaea</taxon>
        <taxon>Methanobacteriati</taxon>
        <taxon>Methanobacteriota</taxon>
        <taxon>Stenosarchaea group</taxon>
        <taxon>Methanomicrobia</taxon>
        <taxon>Methanosarcinales</taxon>
        <taxon>ANME-2 cluster</taxon>
        <taxon>Candidatus Syntropharchaeum</taxon>
    </lineage>
</organism>
<dbReference type="Gene3D" id="3.90.226.30">
    <property type="match status" value="1"/>
</dbReference>
<dbReference type="Pfam" id="PF21113">
    <property type="entry name" value="LarA_C"/>
    <property type="match status" value="1"/>
</dbReference>
<dbReference type="EMBL" id="LYOR01000003">
    <property type="protein sequence ID" value="OFV66389.1"/>
    <property type="molecule type" value="Genomic_DNA"/>
</dbReference>
<evidence type="ECO:0000313" key="3">
    <source>
        <dbReference type="EMBL" id="HEC57538.1"/>
    </source>
</evidence>